<dbReference type="InterPro" id="IPR000667">
    <property type="entry name" value="Peptidase_S13"/>
</dbReference>
<dbReference type="PRINTS" id="PR00922">
    <property type="entry name" value="DADACBPTASE3"/>
</dbReference>
<dbReference type="Gene3D" id="3.40.710.10">
    <property type="entry name" value="DD-peptidase/beta-lactamase superfamily"/>
    <property type="match status" value="2"/>
</dbReference>
<dbReference type="GO" id="GO:0006508">
    <property type="term" value="P:proteolysis"/>
    <property type="evidence" value="ECO:0007669"/>
    <property type="project" value="InterPro"/>
</dbReference>
<comment type="similarity">
    <text evidence="1">Belongs to the peptidase S13 family.</text>
</comment>
<protein>
    <recommendedName>
        <fullName evidence="4">D-alanyl-D-alanine carboxypeptidase/D-alanyl-D-alanine-endopeptidase</fullName>
    </recommendedName>
</protein>
<dbReference type="EMBL" id="UINC01030424">
    <property type="protein sequence ID" value="SVB14804.1"/>
    <property type="molecule type" value="Genomic_DNA"/>
</dbReference>
<evidence type="ECO:0008006" key="4">
    <source>
        <dbReference type="Google" id="ProtNLM"/>
    </source>
</evidence>
<proteinExistence type="inferred from homology"/>
<dbReference type="NCBIfam" id="TIGR00666">
    <property type="entry name" value="PBP4"/>
    <property type="match status" value="1"/>
</dbReference>
<reference evidence="3" key="1">
    <citation type="submission" date="2018-05" db="EMBL/GenBank/DDBJ databases">
        <authorList>
            <person name="Lanie J.A."/>
            <person name="Ng W.-L."/>
            <person name="Kazmierczak K.M."/>
            <person name="Andrzejewski T.M."/>
            <person name="Davidsen T.M."/>
            <person name="Wayne K.J."/>
            <person name="Tettelin H."/>
            <person name="Glass J.I."/>
            <person name="Rusch D."/>
            <person name="Podicherti R."/>
            <person name="Tsui H.-C.T."/>
            <person name="Winkler M.E."/>
        </authorList>
    </citation>
    <scope>NUCLEOTIDE SEQUENCE</scope>
</reference>
<sequence>MNTVRFLIFFCITGIVSAQGTLPPSVNRVLEGHGISSDGLSILVQEVGSLEPVLTHNSAVPRNPASTIKLLTTWVALDILGPTHTWPTEIHFLGDWDGQELEGDLAIKGYGDPYLVTEELWKLLRSLRGMGLENVHGDLVLDGSFFKETKGDPGAFDNQPFRAYNVLPNALMINYKTVRFNFLVDERLGMVKVSSDPELSNLEIQNRIHLVKGPCRGYQSGIAFDVLDPVAGRRVVFSGNFPESCGHYALSRSVLQHDTFAFGVFETLWKQLGGTFSGTIRNQPVPENSEPAMVWRSRPLGEVIRSINKFSNNVMTRQLLYSLGAEWGGPPGTNEKGVQAIENYLQAQGLETASLFIDNGAGLSRATRISARLMADVLLIGYQSIYMPEFLASLSLGGLDGTTRGRFNGHPMEGRMHVKTGRLDHVSALAGYIHGNSGRTYVVIAMLNEADVHRGPGKELQDALLRWAFDLS</sequence>
<dbReference type="Gene3D" id="3.50.80.20">
    <property type="entry name" value="D-Ala-D-Ala carboxypeptidase C, peptidase S13"/>
    <property type="match status" value="1"/>
</dbReference>
<evidence type="ECO:0000313" key="3">
    <source>
        <dbReference type="EMBL" id="SVB14804.1"/>
    </source>
</evidence>
<evidence type="ECO:0000256" key="1">
    <source>
        <dbReference type="ARBA" id="ARBA00006096"/>
    </source>
</evidence>
<dbReference type="GO" id="GO:0004185">
    <property type="term" value="F:serine-type carboxypeptidase activity"/>
    <property type="evidence" value="ECO:0007669"/>
    <property type="project" value="InterPro"/>
</dbReference>
<dbReference type="GO" id="GO:0000270">
    <property type="term" value="P:peptidoglycan metabolic process"/>
    <property type="evidence" value="ECO:0007669"/>
    <property type="project" value="TreeGrafter"/>
</dbReference>
<name>A0A382BM91_9ZZZZ</name>
<dbReference type="InterPro" id="IPR012338">
    <property type="entry name" value="Beta-lactam/transpept-like"/>
</dbReference>
<dbReference type="PANTHER" id="PTHR30023:SF0">
    <property type="entry name" value="PENICILLIN-SENSITIVE CARBOXYPEPTIDASE A"/>
    <property type="match status" value="1"/>
</dbReference>
<organism evidence="3">
    <name type="scientific">marine metagenome</name>
    <dbReference type="NCBI Taxonomy" id="408172"/>
    <lineage>
        <taxon>unclassified sequences</taxon>
        <taxon>metagenomes</taxon>
        <taxon>ecological metagenomes</taxon>
    </lineage>
</organism>
<dbReference type="Pfam" id="PF02113">
    <property type="entry name" value="Peptidase_S13"/>
    <property type="match status" value="1"/>
</dbReference>
<gene>
    <name evidence="3" type="ORF">METZ01_LOCUS167658</name>
</gene>
<dbReference type="PANTHER" id="PTHR30023">
    <property type="entry name" value="D-ALANYL-D-ALANINE CARBOXYPEPTIDASE"/>
    <property type="match status" value="1"/>
</dbReference>
<dbReference type="AlphaFoldDB" id="A0A382BM91"/>
<evidence type="ECO:0000256" key="2">
    <source>
        <dbReference type="ARBA" id="ARBA00022801"/>
    </source>
</evidence>
<accession>A0A382BM91</accession>
<keyword evidence="2" id="KW-0378">Hydrolase</keyword>
<dbReference type="SUPFAM" id="SSF56601">
    <property type="entry name" value="beta-lactamase/transpeptidase-like"/>
    <property type="match status" value="1"/>
</dbReference>